<reference evidence="1" key="1">
    <citation type="journal article" date="2019" name="bioRxiv">
        <title>The Genome of the Zebra Mussel, Dreissena polymorpha: A Resource for Invasive Species Research.</title>
        <authorList>
            <person name="McCartney M.A."/>
            <person name="Auch B."/>
            <person name="Kono T."/>
            <person name="Mallez S."/>
            <person name="Zhang Y."/>
            <person name="Obille A."/>
            <person name="Becker A."/>
            <person name="Abrahante J.E."/>
            <person name="Garbe J."/>
            <person name="Badalamenti J.P."/>
            <person name="Herman A."/>
            <person name="Mangelson H."/>
            <person name="Liachko I."/>
            <person name="Sullivan S."/>
            <person name="Sone E.D."/>
            <person name="Koren S."/>
            <person name="Silverstein K.A.T."/>
            <person name="Beckman K.B."/>
            <person name="Gohl D.M."/>
        </authorList>
    </citation>
    <scope>NUCLEOTIDE SEQUENCE</scope>
    <source>
        <strain evidence="1">Duluth1</strain>
        <tissue evidence="1">Whole animal</tissue>
    </source>
</reference>
<gene>
    <name evidence="1" type="ORF">DPMN_126698</name>
</gene>
<dbReference type="SUPFAM" id="SSF52047">
    <property type="entry name" value="RNI-like"/>
    <property type="match status" value="1"/>
</dbReference>
<evidence type="ECO:0000313" key="1">
    <source>
        <dbReference type="EMBL" id="KAH3824844.1"/>
    </source>
</evidence>
<name>A0A9D4GWJ1_DREPO</name>
<comment type="caution">
    <text evidence="1">The sequence shown here is derived from an EMBL/GenBank/DDBJ whole genome shotgun (WGS) entry which is preliminary data.</text>
</comment>
<dbReference type="AlphaFoldDB" id="A0A9D4GWJ1"/>
<organism evidence="1 2">
    <name type="scientific">Dreissena polymorpha</name>
    <name type="common">Zebra mussel</name>
    <name type="synonym">Mytilus polymorpha</name>
    <dbReference type="NCBI Taxonomy" id="45954"/>
    <lineage>
        <taxon>Eukaryota</taxon>
        <taxon>Metazoa</taxon>
        <taxon>Spiralia</taxon>
        <taxon>Lophotrochozoa</taxon>
        <taxon>Mollusca</taxon>
        <taxon>Bivalvia</taxon>
        <taxon>Autobranchia</taxon>
        <taxon>Heteroconchia</taxon>
        <taxon>Euheterodonta</taxon>
        <taxon>Imparidentia</taxon>
        <taxon>Neoheterodontei</taxon>
        <taxon>Myida</taxon>
        <taxon>Dreissenoidea</taxon>
        <taxon>Dreissenidae</taxon>
        <taxon>Dreissena</taxon>
    </lineage>
</organism>
<evidence type="ECO:0000313" key="2">
    <source>
        <dbReference type="Proteomes" id="UP000828390"/>
    </source>
</evidence>
<proteinExistence type="predicted"/>
<dbReference type="InterPro" id="IPR032675">
    <property type="entry name" value="LRR_dom_sf"/>
</dbReference>
<sequence length="268" mass="29952">MNQLKTLLMELSIGICKNNVCLLEDLCGLHVRSLSLRLCKLTEQDASELSHTLSSLKQLEVLCLQLIDYSPFLWEALHSLHIKSLSLSSSLKFSEEHVRLVSQSLLSLTQLETLSIIDFRVEPSIIDLRVGPFEPNICLWESLCGLHIKSLSLNLNLKLYRLTGQNVSELSHSLSSLKQLEVLSLKISDNSNNPGLWKVLHDLLIKNLSLNCLFCELTKEHVLSLADALPTLTKLDTLTMKCLDSSNPGLLEILRSLNSIGVCVRLNS</sequence>
<reference evidence="1" key="2">
    <citation type="submission" date="2020-11" db="EMBL/GenBank/DDBJ databases">
        <authorList>
            <person name="McCartney M.A."/>
            <person name="Auch B."/>
            <person name="Kono T."/>
            <person name="Mallez S."/>
            <person name="Becker A."/>
            <person name="Gohl D.M."/>
            <person name="Silverstein K.A.T."/>
            <person name="Koren S."/>
            <person name="Bechman K.B."/>
            <person name="Herman A."/>
            <person name="Abrahante J.E."/>
            <person name="Garbe J."/>
        </authorList>
    </citation>
    <scope>NUCLEOTIDE SEQUENCE</scope>
    <source>
        <strain evidence="1">Duluth1</strain>
        <tissue evidence="1">Whole animal</tissue>
    </source>
</reference>
<protein>
    <submittedName>
        <fullName evidence="1">Uncharacterized protein</fullName>
    </submittedName>
</protein>
<dbReference type="Proteomes" id="UP000828390">
    <property type="component" value="Unassembled WGS sequence"/>
</dbReference>
<keyword evidence="2" id="KW-1185">Reference proteome</keyword>
<accession>A0A9D4GWJ1</accession>
<dbReference type="Gene3D" id="3.80.10.10">
    <property type="entry name" value="Ribonuclease Inhibitor"/>
    <property type="match status" value="1"/>
</dbReference>
<dbReference type="EMBL" id="JAIWYP010000005">
    <property type="protein sequence ID" value="KAH3824844.1"/>
    <property type="molecule type" value="Genomic_DNA"/>
</dbReference>